<comment type="caution">
    <text evidence="3">The sequence shown here is derived from an EMBL/GenBank/DDBJ whole genome shotgun (WGS) entry which is preliminary data.</text>
</comment>
<dbReference type="SUPFAM" id="SSF101960">
    <property type="entry name" value="Stabilizer of iron transporter SufD"/>
    <property type="match status" value="1"/>
</dbReference>
<dbReference type="InterPro" id="IPR055346">
    <property type="entry name" value="Fe-S_cluster_assembly_SufBD"/>
</dbReference>
<dbReference type="EMBL" id="DSAY01000114">
    <property type="protein sequence ID" value="HDP15373.1"/>
    <property type="molecule type" value="Genomic_DNA"/>
</dbReference>
<gene>
    <name evidence="3" type="ORF">ENN26_06350</name>
</gene>
<dbReference type="PANTHER" id="PTHR30508:SF1">
    <property type="entry name" value="UPF0051 PROTEIN ABCI8, CHLOROPLASTIC-RELATED"/>
    <property type="match status" value="1"/>
</dbReference>
<dbReference type="Pfam" id="PF01458">
    <property type="entry name" value="SUFBD_core"/>
    <property type="match status" value="1"/>
</dbReference>
<evidence type="ECO:0000259" key="2">
    <source>
        <dbReference type="Pfam" id="PF01458"/>
    </source>
</evidence>
<evidence type="ECO:0000313" key="3">
    <source>
        <dbReference type="EMBL" id="HDP15373.1"/>
    </source>
</evidence>
<accession>A0A7C1GS87</accession>
<dbReference type="InterPro" id="IPR000825">
    <property type="entry name" value="SUF_FeS_clus_asmbl_SufBD_core"/>
</dbReference>
<feature type="domain" description="SUF system FeS cluster assembly SufBD core" evidence="2">
    <location>
        <begin position="1"/>
        <end position="57"/>
    </location>
</feature>
<evidence type="ECO:0000256" key="1">
    <source>
        <dbReference type="ARBA" id="ARBA00043967"/>
    </source>
</evidence>
<reference evidence="3" key="1">
    <citation type="journal article" date="2020" name="mSystems">
        <title>Genome- and Community-Level Interaction Insights into Carbon Utilization and Element Cycling Functions of Hydrothermarchaeota in Hydrothermal Sediment.</title>
        <authorList>
            <person name="Zhou Z."/>
            <person name="Liu Y."/>
            <person name="Xu W."/>
            <person name="Pan J."/>
            <person name="Luo Z.H."/>
            <person name="Li M."/>
        </authorList>
    </citation>
    <scope>NUCLEOTIDE SEQUENCE [LARGE SCALE GENOMIC DNA]</scope>
    <source>
        <strain evidence="3">SpSt-116</strain>
    </source>
</reference>
<dbReference type="AlphaFoldDB" id="A0A7C1GS87"/>
<organism evidence="3">
    <name type="scientific">Thermofilum adornatum</name>
    <dbReference type="NCBI Taxonomy" id="1365176"/>
    <lineage>
        <taxon>Archaea</taxon>
        <taxon>Thermoproteota</taxon>
        <taxon>Thermoprotei</taxon>
        <taxon>Thermofilales</taxon>
        <taxon>Thermofilaceae</taxon>
        <taxon>Thermofilum</taxon>
    </lineage>
</organism>
<name>A0A7C1GS87_9CREN</name>
<dbReference type="PANTHER" id="PTHR30508">
    <property type="entry name" value="FES CLUSTER ASSEMBLY PROTEIN SUF"/>
    <property type="match status" value="1"/>
</dbReference>
<sequence>MLDDRSTTETIPILKTSVEGVELTHEAAIGMLSGEKPEYLLAKGFTEEEAKSILLRGYLTLEVKGIPPSVKAEINTITSYVVKYSLGCNNTRFCTNN</sequence>
<protein>
    <recommendedName>
        <fullName evidence="2">SUF system FeS cluster assembly SufBD core domain-containing protein</fullName>
    </recommendedName>
</protein>
<proteinExistence type="inferred from homology"/>
<dbReference type="InterPro" id="IPR037284">
    <property type="entry name" value="SUF_FeS_clus_asmbl_SufBD_sf"/>
</dbReference>
<comment type="similarity">
    <text evidence="1">Belongs to the iron-sulfur cluster assembly SufBD family.</text>
</comment>
<dbReference type="GO" id="GO:0016226">
    <property type="term" value="P:iron-sulfur cluster assembly"/>
    <property type="evidence" value="ECO:0007669"/>
    <property type="project" value="InterPro"/>
</dbReference>